<keyword evidence="4" id="KW-1185">Reference proteome</keyword>
<feature type="coiled-coil region" evidence="1">
    <location>
        <begin position="780"/>
        <end position="814"/>
    </location>
</feature>
<feature type="compositionally biased region" description="Basic and acidic residues" evidence="2">
    <location>
        <begin position="440"/>
        <end position="466"/>
    </location>
</feature>
<dbReference type="NCBIfam" id="TIGR02680">
    <property type="entry name" value="TIGR02680 family protein"/>
    <property type="match status" value="1"/>
</dbReference>
<dbReference type="PANTHER" id="PTHR45615">
    <property type="entry name" value="MYOSIN HEAVY CHAIN, NON-MUSCLE"/>
    <property type="match status" value="1"/>
</dbReference>
<gene>
    <name evidence="3" type="ORF">KDL01_08350</name>
</gene>
<sequence length="1417" mass="154363">MTTRFKPTRAGIINLWNYVDEEFVFGDGRLALRGHNGSGKTKALEVLFPFILDGSLSSRRLDPFSGENRTMKSNLLYRGQDAEYGYVWMEFARDAEPAETVTLVIGMSAHKNRDDVSVSYYVTGQRLGIDFGLLSTDSRPLTAKQLAAKLGPLSCLKDSRANYRNAVDARLFGLGPERYAQLLDLLLSLRRPLLAKDLDPQKVSATLTAGLSPVDEELVEQAARDFDNLAAVQQRHKDLNDTKDAVDAFLAPYTAYLKTHTKWQLERIDARQSACAEIATSMHTAAREVARATDAEAAARRTASDARTRDGVLTARREVLTDSEAYKDYKTFLQRQKQLAELETTVAQDRARLAKDRHNTDALIRETDTLQQHTDVVAAGCTRNERDLLTSAQEAGLSDDAAGLDLAAEDLTTRVTALAAARRDDVRAVRDQLTLVAQAQRERAGADTRLGEERGKAERREAEHTDALTARQTATGELTTALQEWMTTWSEAGVATDALCAVLVQAVDRIGEPDQPGLEHVVRTATASRRDQLIAERERTRSAITGIDTEAKKAAADRAEIEAQRDEAPPETDLRTAERANRPGAPFWRLVRFRDHVTAEHAAALEGALYGSGTLTAWVHPDPAETGNALGRCESDAYLVPLPDAARPHWPSLADYLTAEEQDLVPAEVIHAILASIRVPDDTRGLEPGAPWVDTSARFGLGNQVGSRPKAAPEFIGATNREARRAARLAELDGLLTRLAERRTLSEGQLTSTNELIEDIDEALAKLPPTQPVIDAMAAVTTAAARLSDAEADVRKASKQLDAATSELSGQQRKLRHVAGERAMPATEAEVDVVFEAVGAMTQAAGKLVAGRAELGRLEKDLGSRRGRIAELEEDYRGNAEALAELEEKLLAERAAVKEAESSAGKGYEEIAAEVEGIDGELVTVRDKLHSAQSAASREHDSGVAAARDLENHRGALSRAFQELRESAEEFEPYAHPDLRAVLGVSLSEPWPPSTQWGSPDSSVEQVTTHFAGADEVVDASAAVRFTLPPTAVGILAACREAVRGGRALTQNSVDNANHALAAAYQDFERVLRNVEDGYEVNLGLGTPALVEVTAGDGRQPVARFAQRVAEEAHTQGILLEEREREVLEDSLLTALAQQIHHRVLAAKDLVKEMDADTRAKPMSSGISIGINWVRSDKATDQQTAVATQLQRSTTALGQDGLAQLRGRLREMIREHKAQHPRDTFRETLAAVLDYRGWYMFSIQLIQPGGAVEQLTRKRHSSMSGGEKSAAIHLPLFAAANAIYSSAHPTCPRMIALDEAFAGIDGNFTPELLGLTTRFDLDLFMTGHELWVTFPSVPMIAHYDMLHDRASQTVSALLILWDGQQLIDAAAGFGGNDAIAQELLGFAPSRREPVNMSTTTVPIDAAEDDEPDNGDES</sequence>
<dbReference type="Pfam" id="PF13558">
    <property type="entry name" value="SbcC_Walker_B"/>
    <property type="match status" value="1"/>
</dbReference>
<feature type="compositionally biased region" description="Acidic residues" evidence="2">
    <location>
        <begin position="1405"/>
        <end position="1417"/>
    </location>
</feature>
<reference evidence="3" key="1">
    <citation type="submission" date="2021-04" db="EMBL/GenBank/DDBJ databases">
        <title>Genome based classification of Actinospica acidithermotolerans sp. nov., an actinobacterium isolated from an Indonesian hot spring.</title>
        <authorList>
            <person name="Kusuma A.B."/>
            <person name="Putra K.E."/>
            <person name="Nafisah S."/>
            <person name="Loh J."/>
            <person name="Nouioui I."/>
            <person name="Goodfellow M."/>
        </authorList>
    </citation>
    <scope>NUCLEOTIDE SEQUENCE</scope>
    <source>
        <strain evidence="3">CSCA 57</strain>
    </source>
</reference>
<name>A0A941ELW2_9ACTN</name>
<dbReference type="EMBL" id="JAGSOG010000026">
    <property type="protein sequence ID" value="MBR7833273.1"/>
    <property type="molecule type" value="Genomic_DNA"/>
</dbReference>
<feature type="coiled-coil region" evidence="1">
    <location>
        <begin position="869"/>
        <end position="903"/>
    </location>
</feature>
<accession>A0A941ELW2</accession>
<dbReference type="Proteomes" id="UP000675781">
    <property type="component" value="Unassembled WGS sequence"/>
</dbReference>
<keyword evidence="1" id="KW-0175">Coiled coil</keyword>
<evidence type="ECO:0000313" key="4">
    <source>
        <dbReference type="Proteomes" id="UP000675781"/>
    </source>
</evidence>
<dbReference type="RefSeq" id="WP_212527795.1">
    <property type="nucleotide sequence ID" value="NZ_JAGSOG010000026.1"/>
</dbReference>
<evidence type="ECO:0000256" key="2">
    <source>
        <dbReference type="SAM" id="MobiDB-lite"/>
    </source>
</evidence>
<feature type="region of interest" description="Disordered" evidence="2">
    <location>
        <begin position="1393"/>
        <end position="1417"/>
    </location>
</feature>
<dbReference type="PANTHER" id="PTHR45615:SF80">
    <property type="entry name" value="GRIP DOMAIN-CONTAINING PROTEIN"/>
    <property type="match status" value="1"/>
</dbReference>
<feature type="region of interest" description="Disordered" evidence="2">
    <location>
        <begin position="440"/>
        <end position="469"/>
    </location>
</feature>
<evidence type="ECO:0000256" key="1">
    <source>
        <dbReference type="SAM" id="Coils"/>
    </source>
</evidence>
<organism evidence="3 4">
    <name type="scientific">Actinospica durhamensis</name>
    <dbReference type="NCBI Taxonomy" id="1508375"/>
    <lineage>
        <taxon>Bacteria</taxon>
        <taxon>Bacillati</taxon>
        <taxon>Actinomycetota</taxon>
        <taxon>Actinomycetes</taxon>
        <taxon>Catenulisporales</taxon>
        <taxon>Actinospicaceae</taxon>
        <taxon>Actinospica</taxon>
    </lineage>
</organism>
<protein>
    <submittedName>
        <fullName evidence="3">TIGR02680 family protein</fullName>
    </submittedName>
</protein>
<dbReference type="Gene3D" id="3.40.50.300">
    <property type="entry name" value="P-loop containing nucleotide triphosphate hydrolases"/>
    <property type="match status" value="1"/>
</dbReference>
<dbReference type="InterPro" id="IPR027417">
    <property type="entry name" value="P-loop_NTPase"/>
</dbReference>
<feature type="region of interest" description="Disordered" evidence="2">
    <location>
        <begin position="550"/>
        <end position="580"/>
    </location>
</feature>
<dbReference type="InterPro" id="IPR013496">
    <property type="entry name" value="CHP02680"/>
</dbReference>
<proteinExistence type="predicted"/>
<comment type="caution">
    <text evidence="3">The sequence shown here is derived from an EMBL/GenBank/DDBJ whole genome shotgun (WGS) entry which is preliminary data.</text>
</comment>
<dbReference type="SUPFAM" id="SSF52540">
    <property type="entry name" value="P-loop containing nucleoside triphosphate hydrolases"/>
    <property type="match status" value="1"/>
</dbReference>
<evidence type="ECO:0000313" key="3">
    <source>
        <dbReference type="EMBL" id="MBR7833273.1"/>
    </source>
</evidence>